<evidence type="ECO:0000313" key="8">
    <source>
        <dbReference type="EMBL" id="KIC72605.1"/>
    </source>
</evidence>
<evidence type="ECO:0000313" key="9">
    <source>
        <dbReference type="Proteomes" id="UP000031465"/>
    </source>
</evidence>
<reference evidence="8 9" key="1">
    <citation type="journal article" date="2014" name="Mol. Biol. Evol.">
        <title>Massive expansion of Ubiquitination-related gene families within the Chlamydiae.</title>
        <authorList>
            <person name="Domman D."/>
            <person name="Collingro A."/>
            <person name="Lagkouvardos I."/>
            <person name="Gehre L."/>
            <person name="Weinmaier T."/>
            <person name="Rattei T."/>
            <person name="Subtil A."/>
            <person name="Horn M."/>
        </authorList>
    </citation>
    <scope>NUCLEOTIDE SEQUENCE [LARGE SCALE GENOMIC DNA]</scope>
    <source>
        <strain evidence="8 9">EI2</strain>
    </source>
</reference>
<evidence type="ECO:0000256" key="5">
    <source>
        <dbReference type="HAMAP-Rule" id="MF_00514"/>
    </source>
</evidence>
<dbReference type="GO" id="GO:0006412">
    <property type="term" value="P:translation"/>
    <property type="evidence" value="ECO:0007669"/>
    <property type="project" value="UniProtKB-UniRule"/>
</dbReference>
<accession>A0A0C1JN05</accession>
<dbReference type="InterPro" id="IPR037229">
    <property type="entry name" value="Ribosomal_bL35_sf"/>
</dbReference>
<dbReference type="SUPFAM" id="SSF143034">
    <property type="entry name" value="L35p-like"/>
    <property type="match status" value="1"/>
</dbReference>
<feature type="region of interest" description="Disordered" evidence="7">
    <location>
        <begin position="1"/>
        <end position="62"/>
    </location>
</feature>
<dbReference type="PANTHER" id="PTHR33343:SF1">
    <property type="entry name" value="LARGE RIBOSOMAL SUBUNIT PROTEIN BL35M"/>
    <property type="match status" value="1"/>
</dbReference>
<keyword evidence="2 5" id="KW-0689">Ribosomal protein</keyword>
<dbReference type="InterPro" id="IPR021137">
    <property type="entry name" value="Ribosomal_bL35-like"/>
</dbReference>
<evidence type="ECO:0000256" key="6">
    <source>
        <dbReference type="RuleBase" id="RU000568"/>
    </source>
</evidence>
<name>A0A0C1JN05_9BACT</name>
<sequence>MTSSLKRFNNLGEKTMPKMKTRKAVASKFRVTATGKLKASRPGRRHKLTGKTPKRKRQLRRPGLVDDGHLKTYKRLMCL</sequence>
<evidence type="ECO:0000256" key="1">
    <source>
        <dbReference type="ARBA" id="ARBA00006598"/>
    </source>
</evidence>
<dbReference type="FunFam" id="4.10.410.60:FF:000001">
    <property type="entry name" value="50S ribosomal protein L35"/>
    <property type="match status" value="1"/>
</dbReference>
<dbReference type="PRINTS" id="PR00064">
    <property type="entry name" value="RIBOSOMALL35"/>
</dbReference>
<dbReference type="NCBIfam" id="TIGR00001">
    <property type="entry name" value="rpmI_bact"/>
    <property type="match status" value="1"/>
</dbReference>
<dbReference type="Proteomes" id="UP000031465">
    <property type="component" value="Unassembled WGS sequence"/>
</dbReference>
<dbReference type="InterPro" id="IPR001706">
    <property type="entry name" value="Ribosomal_bL35"/>
</dbReference>
<dbReference type="PATRIC" id="fig|362787.3.peg.783"/>
<evidence type="ECO:0000256" key="4">
    <source>
        <dbReference type="ARBA" id="ARBA00071664"/>
    </source>
</evidence>
<gene>
    <name evidence="5 8" type="primary">rpmI</name>
    <name evidence="8" type="ORF">DB44_CE00040</name>
</gene>
<keyword evidence="3 5" id="KW-0687">Ribonucleoprotein</keyword>
<comment type="similarity">
    <text evidence="1 5 6">Belongs to the bacterial ribosomal protein bL35 family.</text>
</comment>
<dbReference type="PANTHER" id="PTHR33343">
    <property type="entry name" value="54S RIBOSOMAL PROTEIN BL35M"/>
    <property type="match status" value="1"/>
</dbReference>
<dbReference type="GO" id="GO:0003735">
    <property type="term" value="F:structural constituent of ribosome"/>
    <property type="evidence" value="ECO:0007669"/>
    <property type="project" value="InterPro"/>
</dbReference>
<dbReference type="Gene3D" id="4.10.410.60">
    <property type="match status" value="1"/>
</dbReference>
<evidence type="ECO:0000256" key="2">
    <source>
        <dbReference type="ARBA" id="ARBA00022980"/>
    </source>
</evidence>
<dbReference type="Pfam" id="PF01632">
    <property type="entry name" value="Ribosomal_L35p"/>
    <property type="match status" value="1"/>
</dbReference>
<evidence type="ECO:0000256" key="7">
    <source>
        <dbReference type="SAM" id="MobiDB-lite"/>
    </source>
</evidence>
<organism evidence="8 9">
    <name type="scientific">Candidatus Protochlamydia amoebophila</name>
    <dbReference type="NCBI Taxonomy" id="362787"/>
    <lineage>
        <taxon>Bacteria</taxon>
        <taxon>Pseudomonadati</taxon>
        <taxon>Chlamydiota</taxon>
        <taxon>Chlamydiia</taxon>
        <taxon>Parachlamydiales</taxon>
        <taxon>Parachlamydiaceae</taxon>
        <taxon>Candidatus Protochlamydia</taxon>
    </lineage>
</organism>
<dbReference type="GO" id="GO:0022625">
    <property type="term" value="C:cytosolic large ribosomal subunit"/>
    <property type="evidence" value="ECO:0007669"/>
    <property type="project" value="TreeGrafter"/>
</dbReference>
<feature type="compositionally biased region" description="Basic residues" evidence="7">
    <location>
        <begin position="38"/>
        <end position="60"/>
    </location>
</feature>
<proteinExistence type="inferred from homology"/>
<dbReference type="HAMAP" id="MF_00514">
    <property type="entry name" value="Ribosomal_bL35"/>
    <property type="match status" value="1"/>
</dbReference>
<evidence type="ECO:0000256" key="3">
    <source>
        <dbReference type="ARBA" id="ARBA00023274"/>
    </source>
</evidence>
<dbReference type="EMBL" id="JSAN01000051">
    <property type="protein sequence ID" value="KIC72605.1"/>
    <property type="molecule type" value="Genomic_DNA"/>
</dbReference>
<dbReference type="AlphaFoldDB" id="A0A0C1JN05"/>
<protein>
    <recommendedName>
        <fullName evidence="4 5">Large ribosomal subunit protein bL35</fullName>
    </recommendedName>
</protein>
<comment type="caution">
    <text evidence="8">The sequence shown here is derived from an EMBL/GenBank/DDBJ whole genome shotgun (WGS) entry which is preliminary data.</text>
</comment>